<evidence type="ECO:0000256" key="2">
    <source>
        <dbReference type="SAM" id="Phobius"/>
    </source>
</evidence>
<keyword evidence="2" id="KW-1133">Transmembrane helix</keyword>
<protein>
    <submittedName>
        <fullName evidence="3">Uncharacterized protein</fullName>
    </submittedName>
</protein>
<reference evidence="3 4" key="1">
    <citation type="journal article" date="2020" name="ISME J.">
        <title>Uncovering the hidden diversity of litter-decomposition mechanisms in mushroom-forming fungi.</title>
        <authorList>
            <person name="Floudas D."/>
            <person name="Bentzer J."/>
            <person name="Ahren D."/>
            <person name="Johansson T."/>
            <person name="Persson P."/>
            <person name="Tunlid A."/>
        </authorList>
    </citation>
    <scope>NUCLEOTIDE SEQUENCE [LARGE SCALE GENOMIC DNA]</scope>
    <source>
        <strain evidence="3 4">CBS 101986</strain>
    </source>
</reference>
<name>A0A8H5EWQ4_9AGAR</name>
<organism evidence="3 4">
    <name type="scientific">Psilocybe cf. subviscida</name>
    <dbReference type="NCBI Taxonomy" id="2480587"/>
    <lineage>
        <taxon>Eukaryota</taxon>
        <taxon>Fungi</taxon>
        <taxon>Dikarya</taxon>
        <taxon>Basidiomycota</taxon>
        <taxon>Agaricomycotina</taxon>
        <taxon>Agaricomycetes</taxon>
        <taxon>Agaricomycetidae</taxon>
        <taxon>Agaricales</taxon>
        <taxon>Agaricineae</taxon>
        <taxon>Strophariaceae</taxon>
        <taxon>Psilocybe</taxon>
    </lineage>
</organism>
<dbReference type="OrthoDB" id="5582002at2759"/>
<sequence>MDPDRKSVVSSFYGARKPSIDALNHDYPAHSPSPTGRRDDASSFFTPERSSMDHLNGTRGSAGYNRGSFFHAGREEPLKGDVGESKGPTDAWDVYADFNNAGPRYSTAFGSQPAYTQLPVTPVKEETIASDGKVEMVTVPALGPEWAKDEMYGATKAGKAERKKETRREFWKAFNRGERGLCGRYFTRKVLVFTLFGLCAAVAIVVAFTIPRVPAFAFSVDHPLVNATGSWATAVPTIFAPAVANFSFPAFASLQADTNSNFLPVKFTSLSASVFDLDTGVQIGSGKFGQFSLPAKAFPQIMLPLNFTYIADDMNDPTFKNWYDGCKNAGLFPDRKRPAVKFRLVLDMKIFGLPGSRQASTQISNANCPVELAMNAA</sequence>
<dbReference type="AlphaFoldDB" id="A0A8H5EWQ4"/>
<evidence type="ECO:0000256" key="1">
    <source>
        <dbReference type="SAM" id="MobiDB-lite"/>
    </source>
</evidence>
<accession>A0A8H5EWQ4</accession>
<proteinExistence type="predicted"/>
<comment type="caution">
    <text evidence="3">The sequence shown here is derived from an EMBL/GenBank/DDBJ whole genome shotgun (WGS) entry which is preliminary data.</text>
</comment>
<keyword evidence="4" id="KW-1185">Reference proteome</keyword>
<feature type="transmembrane region" description="Helical" evidence="2">
    <location>
        <begin position="190"/>
        <end position="210"/>
    </location>
</feature>
<gene>
    <name evidence="3" type="ORF">D9619_007230</name>
</gene>
<keyword evidence="2" id="KW-0812">Transmembrane</keyword>
<dbReference type="Proteomes" id="UP000567179">
    <property type="component" value="Unassembled WGS sequence"/>
</dbReference>
<evidence type="ECO:0000313" key="4">
    <source>
        <dbReference type="Proteomes" id="UP000567179"/>
    </source>
</evidence>
<feature type="region of interest" description="Disordered" evidence="1">
    <location>
        <begin position="20"/>
        <end position="60"/>
    </location>
</feature>
<keyword evidence="2" id="KW-0472">Membrane</keyword>
<dbReference type="EMBL" id="JAACJJ010000043">
    <property type="protein sequence ID" value="KAF5315134.1"/>
    <property type="molecule type" value="Genomic_DNA"/>
</dbReference>
<evidence type="ECO:0000313" key="3">
    <source>
        <dbReference type="EMBL" id="KAF5315134.1"/>
    </source>
</evidence>